<keyword evidence="1" id="KW-0812">Transmembrane</keyword>
<keyword evidence="1" id="KW-0472">Membrane</keyword>
<dbReference type="RefSeq" id="WP_177180579.1">
    <property type="nucleotide sequence ID" value="NZ_FOHN01000002.1"/>
</dbReference>
<dbReference type="STRING" id="29364.SAMN04487772_102154"/>
<name>A0A1H9YS62_9FIRM</name>
<feature type="transmembrane region" description="Helical" evidence="1">
    <location>
        <begin position="14"/>
        <end position="37"/>
    </location>
</feature>
<accession>A0A1H9YS62</accession>
<proteinExistence type="predicted"/>
<evidence type="ECO:0000256" key="1">
    <source>
        <dbReference type="SAM" id="Phobius"/>
    </source>
</evidence>
<evidence type="ECO:0000313" key="2">
    <source>
        <dbReference type="EMBL" id="SES71476.1"/>
    </source>
</evidence>
<reference evidence="2 3" key="1">
    <citation type="submission" date="2016-10" db="EMBL/GenBank/DDBJ databases">
        <authorList>
            <person name="de Groot N.N."/>
        </authorList>
    </citation>
    <scope>NUCLEOTIDE SEQUENCE [LARGE SCALE GENOMIC DNA]</scope>
    <source>
        <strain evidence="2 3">DSM 1801</strain>
    </source>
</reference>
<organism evidence="2 3">
    <name type="scientific">[Clostridium] polysaccharolyticum</name>
    <dbReference type="NCBI Taxonomy" id="29364"/>
    <lineage>
        <taxon>Bacteria</taxon>
        <taxon>Bacillati</taxon>
        <taxon>Bacillota</taxon>
        <taxon>Clostridia</taxon>
        <taxon>Lachnospirales</taxon>
        <taxon>Lachnospiraceae</taxon>
    </lineage>
</organism>
<keyword evidence="3" id="KW-1185">Reference proteome</keyword>
<dbReference type="AlphaFoldDB" id="A0A1H9YS62"/>
<protein>
    <submittedName>
        <fullName evidence="2">Uncharacterized protein</fullName>
    </submittedName>
</protein>
<sequence length="50" mass="5533">MNEKIYSTMKVTGIVNLVFGIITIVMGIATGIVMLVCSTRLLKRKSEVIF</sequence>
<gene>
    <name evidence="2" type="ORF">SAMN04487772_102154</name>
</gene>
<evidence type="ECO:0000313" key="3">
    <source>
        <dbReference type="Proteomes" id="UP000199800"/>
    </source>
</evidence>
<keyword evidence="1" id="KW-1133">Transmembrane helix</keyword>
<dbReference type="EMBL" id="FOHN01000002">
    <property type="protein sequence ID" value="SES71476.1"/>
    <property type="molecule type" value="Genomic_DNA"/>
</dbReference>
<dbReference type="Proteomes" id="UP000199800">
    <property type="component" value="Unassembled WGS sequence"/>
</dbReference>